<organism evidence="1 2">
    <name type="scientific">Stentor coeruleus</name>
    <dbReference type="NCBI Taxonomy" id="5963"/>
    <lineage>
        <taxon>Eukaryota</taxon>
        <taxon>Sar</taxon>
        <taxon>Alveolata</taxon>
        <taxon>Ciliophora</taxon>
        <taxon>Postciliodesmatophora</taxon>
        <taxon>Heterotrichea</taxon>
        <taxon>Heterotrichida</taxon>
        <taxon>Stentoridae</taxon>
        <taxon>Stentor</taxon>
    </lineage>
</organism>
<reference evidence="1 2" key="1">
    <citation type="submission" date="2016-11" db="EMBL/GenBank/DDBJ databases">
        <title>The macronuclear genome of Stentor coeruleus: a giant cell with tiny introns.</title>
        <authorList>
            <person name="Slabodnick M."/>
            <person name="Ruby J.G."/>
            <person name="Reiff S.B."/>
            <person name="Swart E.C."/>
            <person name="Gosai S."/>
            <person name="Prabakaran S."/>
            <person name="Witkowska E."/>
            <person name="Larue G.E."/>
            <person name="Fisher S."/>
            <person name="Freeman R.M."/>
            <person name="Gunawardena J."/>
            <person name="Chu W."/>
            <person name="Stover N.A."/>
            <person name="Gregory B.D."/>
            <person name="Nowacki M."/>
            <person name="Derisi J."/>
            <person name="Roy S.W."/>
            <person name="Marshall W.F."/>
            <person name="Sood P."/>
        </authorList>
    </citation>
    <scope>NUCLEOTIDE SEQUENCE [LARGE SCALE GENOMIC DNA]</scope>
    <source>
        <strain evidence="1">WM001</strain>
    </source>
</reference>
<evidence type="ECO:0000313" key="2">
    <source>
        <dbReference type="Proteomes" id="UP000187209"/>
    </source>
</evidence>
<sequence length="347" mass="41715">MLMNSFIIEDSPTGLTYCFVCGVKLEKFEMRVHIKKKMRKSEFYHLKCFKPRLPQYIREKDITINKLEDGHKKIFQEWINDWNSKYFPLDSQPTSNNAISTLMHDKSLSTTATRRRRILIEVFKFLDIYDLSKSLALVNKEYYHATWEPELWRCLIVRDFNEEASIDNNLRHKYFELFKTCCIECKKIPNRCNYYMCPLIKRILCLNCKNLDKYKLIGKTEIKTLYKICPKVLNIKFGISRKLVSVVYYGLFLELLKNFRQKNKKTVLDKLYEELDDNCKLVRDIKEIDTANMDKAFEKFGRIERIEPNWDCDNHDKDYKMLYNFIRSGHKKANFKKIFQSYKGENN</sequence>
<dbReference type="OrthoDB" id="321604at2759"/>
<accession>A0A1R2ANS9</accession>
<evidence type="ECO:0008006" key="3">
    <source>
        <dbReference type="Google" id="ProtNLM"/>
    </source>
</evidence>
<keyword evidence="2" id="KW-1185">Reference proteome</keyword>
<protein>
    <recommendedName>
        <fullName evidence="3">F-box domain-containing protein</fullName>
    </recommendedName>
</protein>
<proteinExistence type="predicted"/>
<name>A0A1R2ANS9_9CILI</name>
<dbReference type="EMBL" id="MPUH01001791">
    <property type="protein sequence ID" value="OMJ66198.1"/>
    <property type="molecule type" value="Genomic_DNA"/>
</dbReference>
<gene>
    <name evidence="1" type="ORF">SteCoe_37055</name>
</gene>
<dbReference type="InterPro" id="IPR036047">
    <property type="entry name" value="F-box-like_dom_sf"/>
</dbReference>
<dbReference type="AlphaFoldDB" id="A0A1R2ANS9"/>
<comment type="caution">
    <text evidence="1">The sequence shown here is derived from an EMBL/GenBank/DDBJ whole genome shotgun (WGS) entry which is preliminary data.</text>
</comment>
<dbReference type="Proteomes" id="UP000187209">
    <property type="component" value="Unassembled WGS sequence"/>
</dbReference>
<dbReference type="SUPFAM" id="SSF81383">
    <property type="entry name" value="F-box domain"/>
    <property type="match status" value="1"/>
</dbReference>
<evidence type="ECO:0000313" key="1">
    <source>
        <dbReference type="EMBL" id="OMJ66198.1"/>
    </source>
</evidence>